<proteinExistence type="predicted"/>
<organism evidence="1">
    <name type="scientific">uncultured Rubrobacteraceae bacterium</name>
    <dbReference type="NCBI Taxonomy" id="349277"/>
    <lineage>
        <taxon>Bacteria</taxon>
        <taxon>Bacillati</taxon>
        <taxon>Actinomycetota</taxon>
        <taxon>Rubrobacteria</taxon>
        <taxon>Rubrobacterales</taxon>
        <taxon>Rubrobacteraceae</taxon>
        <taxon>environmental samples</taxon>
    </lineage>
</organism>
<accession>A0A6J4R0A2</accession>
<sequence length="53" mass="5799">MVPLYDDIAHVTTPFTLVAITAETIYRFGGVTMSFFDATRRALITGSVIDLSC</sequence>
<gene>
    <name evidence="1" type="ORF">AVDCRST_MAG28-3193</name>
</gene>
<evidence type="ECO:0000313" key="1">
    <source>
        <dbReference type="EMBL" id="CAA9460312.1"/>
    </source>
</evidence>
<dbReference type="EMBL" id="CADCVE010000077">
    <property type="protein sequence ID" value="CAA9460312.1"/>
    <property type="molecule type" value="Genomic_DNA"/>
</dbReference>
<dbReference type="AlphaFoldDB" id="A0A6J4R0A2"/>
<reference evidence="1" key="1">
    <citation type="submission" date="2020-02" db="EMBL/GenBank/DDBJ databases">
        <authorList>
            <person name="Meier V. D."/>
        </authorList>
    </citation>
    <scope>NUCLEOTIDE SEQUENCE</scope>
    <source>
        <strain evidence="1">AVDCRST_MAG28</strain>
    </source>
</reference>
<name>A0A6J4R0A2_9ACTN</name>
<protein>
    <submittedName>
        <fullName evidence="1">Uncharacterized protein</fullName>
    </submittedName>
</protein>